<reference evidence="2" key="1">
    <citation type="submission" date="2016-06" db="EMBL/GenBank/DDBJ databases">
        <authorList>
            <person name="Varghese N."/>
            <person name="Submissions Spin"/>
        </authorList>
    </citation>
    <scope>NUCLEOTIDE SEQUENCE [LARGE SCALE GENOMIC DNA]</scope>
    <source>
        <strain evidence="2">DSM 43819</strain>
    </source>
</reference>
<dbReference type="SUPFAM" id="SSF51735">
    <property type="entry name" value="NAD(P)-binding Rossmann-fold domains"/>
    <property type="match status" value="1"/>
</dbReference>
<proteinExistence type="predicted"/>
<dbReference type="Gene3D" id="3.40.50.720">
    <property type="entry name" value="NAD(P)-binding Rossmann-like Domain"/>
    <property type="match status" value="1"/>
</dbReference>
<keyword evidence="2" id="KW-1185">Reference proteome</keyword>
<evidence type="ECO:0000313" key="2">
    <source>
        <dbReference type="Proteomes" id="UP000198221"/>
    </source>
</evidence>
<sequence length="47" mass="4688">MPQRYVDYPSIAVVTGADSGIGKASAAALAGAGFDIGITWYGDPEGA</sequence>
<name>A0A1C5JMB3_9ACTN</name>
<dbReference type="RefSeq" id="WP_231929425.1">
    <property type="nucleotide sequence ID" value="NZ_LT607754.1"/>
</dbReference>
<evidence type="ECO:0008006" key="3">
    <source>
        <dbReference type="Google" id="ProtNLM"/>
    </source>
</evidence>
<dbReference type="InterPro" id="IPR036291">
    <property type="entry name" value="NAD(P)-bd_dom_sf"/>
</dbReference>
<evidence type="ECO:0000313" key="1">
    <source>
        <dbReference type="EMBL" id="SCG71176.1"/>
    </source>
</evidence>
<accession>A0A1C5JMB3</accession>
<gene>
    <name evidence="1" type="ORF">GA0070613_4872</name>
</gene>
<dbReference type="AlphaFoldDB" id="A0A1C5JMB3"/>
<dbReference type="EMBL" id="LT607754">
    <property type="protein sequence ID" value="SCG71176.1"/>
    <property type="molecule type" value="Genomic_DNA"/>
</dbReference>
<protein>
    <recommendedName>
        <fullName evidence="3">Short chain dehydrogenase</fullName>
    </recommendedName>
</protein>
<organism evidence="1 2">
    <name type="scientific">Micromonospora inositola</name>
    <dbReference type="NCBI Taxonomy" id="47865"/>
    <lineage>
        <taxon>Bacteria</taxon>
        <taxon>Bacillati</taxon>
        <taxon>Actinomycetota</taxon>
        <taxon>Actinomycetes</taxon>
        <taxon>Micromonosporales</taxon>
        <taxon>Micromonosporaceae</taxon>
        <taxon>Micromonospora</taxon>
    </lineage>
</organism>
<dbReference type="Proteomes" id="UP000198221">
    <property type="component" value="Chromosome I"/>
</dbReference>